<evidence type="ECO:0000313" key="3">
    <source>
        <dbReference type="Proteomes" id="UP001266305"/>
    </source>
</evidence>
<organism evidence="2 3">
    <name type="scientific">Saguinus oedipus</name>
    <name type="common">Cotton-top tamarin</name>
    <name type="synonym">Oedipomidas oedipus</name>
    <dbReference type="NCBI Taxonomy" id="9490"/>
    <lineage>
        <taxon>Eukaryota</taxon>
        <taxon>Metazoa</taxon>
        <taxon>Chordata</taxon>
        <taxon>Craniata</taxon>
        <taxon>Vertebrata</taxon>
        <taxon>Euteleostomi</taxon>
        <taxon>Mammalia</taxon>
        <taxon>Eutheria</taxon>
        <taxon>Euarchontoglires</taxon>
        <taxon>Primates</taxon>
        <taxon>Haplorrhini</taxon>
        <taxon>Platyrrhini</taxon>
        <taxon>Cebidae</taxon>
        <taxon>Callitrichinae</taxon>
        <taxon>Saguinus</taxon>
    </lineage>
</organism>
<proteinExistence type="predicted"/>
<evidence type="ECO:0000313" key="2">
    <source>
        <dbReference type="EMBL" id="KAK2109556.1"/>
    </source>
</evidence>
<sequence>MALPSVAQVSGMAVRDLLSCSCSRAQAAPGDCLCCSWNEVHYGGRTHPPATCHLTEEPLLFPGLAPQSQTLGLGPQVKMTRAHRVDVKFQVNGIHRQQETQSPSQTAVPDELPRGTGQQLCKPFWDCAEPREPSVTKQYSNLPSTETDSWNTRVAGHNAMTAPPAANPV</sequence>
<gene>
    <name evidence="2" type="ORF">P7K49_009302</name>
</gene>
<dbReference type="EMBL" id="JASSZA010000005">
    <property type="protein sequence ID" value="KAK2109556.1"/>
    <property type="molecule type" value="Genomic_DNA"/>
</dbReference>
<reference evidence="2 3" key="1">
    <citation type="submission" date="2023-05" db="EMBL/GenBank/DDBJ databases">
        <title>B98-5 Cell Line De Novo Hybrid Assembly: An Optical Mapping Approach.</title>
        <authorList>
            <person name="Kananen K."/>
            <person name="Auerbach J.A."/>
            <person name="Kautto E."/>
            <person name="Blachly J.S."/>
        </authorList>
    </citation>
    <scope>NUCLEOTIDE SEQUENCE [LARGE SCALE GENOMIC DNA]</scope>
    <source>
        <strain evidence="2">B95-8</strain>
        <tissue evidence="2">Cell line</tissue>
    </source>
</reference>
<accession>A0ABQ9VJJ8</accession>
<dbReference type="Proteomes" id="UP001266305">
    <property type="component" value="Unassembled WGS sequence"/>
</dbReference>
<keyword evidence="3" id="KW-1185">Reference proteome</keyword>
<name>A0ABQ9VJJ8_SAGOE</name>
<protein>
    <submittedName>
        <fullName evidence="2">Uncharacterized protein</fullName>
    </submittedName>
</protein>
<feature type="region of interest" description="Disordered" evidence="1">
    <location>
        <begin position="96"/>
        <end position="115"/>
    </location>
</feature>
<comment type="caution">
    <text evidence="2">The sequence shown here is derived from an EMBL/GenBank/DDBJ whole genome shotgun (WGS) entry which is preliminary data.</text>
</comment>
<evidence type="ECO:0000256" key="1">
    <source>
        <dbReference type="SAM" id="MobiDB-lite"/>
    </source>
</evidence>